<feature type="region of interest" description="Disordered" evidence="1">
    <location>
        <begin position="1"/>
        <end position="23"/>
    </location>
</feature>
<comment type="caution">
    <text evidence="2">The sequence shown here is derived from an EMBL/GenBank/DDBJ whole genome shotgun (WGS) entry which is preliminary data.</text>
</comment>
<sequence length="76" mass="8851">MDDSTPSKRITRGSMEKSKQILEEKSIAELRSKKKMTQLHFQKSSTMSRQATLKLLKEKVRGKPKIVILRRLCLLH</sequence>
<evidence type="ECO:0000313" key="2">
    <source>
        <dbReference type="EMBL" id="KAH0774450.1"/>
    </source>
</evidence>
<feature type="compositionally biased region" description="Basic and acidic residues" evidence="1">
    <location>
        <begin position="14"/>
        <end position="23"/>
    </location>
</feature>
<name>A0ABQ7W384_SOLTU</name>
<organism evidence="2 3">
    <name type="scientific">Solanum tuberosum</name>
    <name type="common">Potato</name>
    <dbReference type="NCBI Taxonomy" id="4113"/>
    <lineage>
        <taxon>Eukaryota</taxon>
        <taxon>Viridiplantae</taxon>
        <taxon>Streptophyta</taxon>
        <taxon>Embryophyta</taxon>
        <taxon>Tracheophyta</taxon>
        <taxon>Spermatophyta</taxon>
        <taxon>Magnoliopsida</taxon>
        <taxon>eudicotyledons</taxon>
        <taxon>Gunneridae</taxon>
        <taxon>Pentapetalae</taxon>
        <taxon>asterids</taxon>
        <taxon>lamiids</taxon>
        <taxon>Solanales</taxon>
        <taxon>Solanaceae</taxon>
        <taxon>Solanoideae</taxon>
        <taxon>Solaneae</taxon>
        <taxon>Solanum</taxon>
    </lineage>
</organism>
<keyword evidence="3" id="KW-1185">Reference proteome</keyword>
<accession>A0ABQ7W384</accession>
<reference evidence="2 3" key="1">
    <citation type="journal article" date="2021" name="bioRxiv">
        <title>Chromosome-scale and haplotype-resolved genome assembly of a tetraploid potato cultivar.</title>
        <authorList>
            <person name="Sun H."/>
            <person name="Jiao W.-B."/>
            <person name="Krause K."/>
            <person name="Campoy J.A."/>
            <person name="Goel M."/>
            <person name="Folz-Donahue K."/>
            <person name="Kukat C."/>
            <person name="Huettel B."/>
            <person name="Schneeberger K."/>
        </authorList>
    </citation>
    <scope>NUCLEOTIDE SEQUENCE [LARGE SCALE GENOMIC DNA]</scope>
    <source>
        <strain evidence="2">SolTubOtavaFocal</strain>
        <tissue evidence="2">Leaves</tissue>
    </source>
</reference>
<evidence type="ECO:0000256" key="1">
    <source>
        <dbReference type="SAM" id="MobiDB-lite"/>
    </source>
</evidence>
<protein>
    <submittedName>
        <fullName evidence="2">Uncharacterized protein</fullName>
    </submittedName>
</protein>
<gene>
    <name evidence="2" type="ORF">KY290_011587</name>
</gene>
<dbReference type="EMBL" id="JAIVGD010000005">
    <property type="protein sequence ID" value="KAH0774450.1"/>
    <property type="molecule type" value="Genomic_DNA"/>
</dbReference>
<proteinExistence type="predicted"/>
<dbReference type="Proteomes" id="UP000826656">
    <property type="component" value="Unassembled WGS sequence"/>
</dbReference>
<evidence type="ECO:0000313" key="3">
    <source>
        <dbReference type="Proteomes" id="UP000826656"/>
    </source>
</evidence>